<sequence length="221" mass="22523">MYARSFTLLVSLFCATASLASPVPTAAGLALPSSVAVVPVAPSAVGPVVDGAVGTVGEPVDDIVARDALKLPTILQNMVTNVTPFINNLKTAVEDKTNVDVELVKTNLQSIIGVLNATRDELKTFVTNPLALLQGLSSVDAIIQTLAPLLTLVFTVLSLVMGIIANSPLGPVLTPLIAEAGGLVGQIVALVLQVAPGVLAGILPILNSLPLVGQLTSLLSL</sequence>
<keyword evidence="2" id="KW-0732">Signal</keyword>
<evidence type="ECO:0000313" key="3">
    <source>
        <dbReference type="EMBL" id="KAF9486155.1"/>
    </source>
</evidence>
<dbReference type="OrthoDB" id="3066631at2759"/>
<keyword evidence="1" id="KW-1133">Transmembrane helix</keyword>
<feature type="signal peptide" evidence="2">
    <location>
        <begin position="1"/>
        <end position="20"/>
    </location>
</feature>
<dbReference type="EMBL" id="MU155131">
    <property type="protein sequence ID" value="KAF9486155.1"/>
    <property type="molecule type" value="Genomic_DNA"/>
</dbReference>
<comment type="caution">
    <text evidence="3">The sequence shown here is derived from an EMBL/GenBank/DDBJ whole genome shotgun (WGS) entry which is preliminary data.</text>
</comment>
<feature type="chain" id="PRO_5040424660" evidence="2">
    <location>
        <begin position="21"/>
        <end position="221"/>
    </location>
</feature>
<accession>A0A9P5ZFL0</accession>
<evidence type="ECO:0000256" key="1">
    <source>
        <dbReference type="SAM" id="Phobius"/>
    </source>
</evidence>
<dbReference type="Proteomes" id="UP000807469">
    <property type="component" value="Unassembled WGS sequence"/>
</dbReference>
<reference evidence="3" key="1">
    <citation type="submission" date="2020-11" db="EMBL/GenBank/DDBJ databases">
        <authorList>
            <consortium name="DOE Joint Genome Institute"/>
            <person name="Ahrendt S."/>
            <person name="Riley R."/>
            <person name="Andreopoulos W."/>
            <person name="Labutti K."/>
            <person name="Pangilinan J."/>
            <person name="Ruiz-Duenas F.J."/>
            <person name="Barrasa J.M."/>
            <person name="Sanchez-Garcia M."/>
            <person name="Camarero S."/>
            <person name="Miyauchi S."/>
            <person name="Serrano A."/>
            <person name="Linde D."/>
            <person name="Babiker R."/>
            <person name="Drula E."/>
            <person name="Ayuso-Fernandez I."/>
            <person name="Pacheco R."/>
            <person name="Padilla G."/>
            <person name="Ferreira P."/>
            <person name="Barriuso J."/>
            <person name="Kellner H."/>
            <person name="Castanera R."/>
            <person name="Alfaro M."/>
            <person name="Ramirez L."/>
            <person name="Pisabarro A.G."/>
            <person name="Kuo A."/>
            <person name="Tritt A."/>
            <person name="Lipzen A."/>
            <person name="He G."/>
            <person name="Yan M."/>
            <person name="Ng V."/>
            <person name="Cullen D."/>
            <person name="Martin F."/>
            <person name="Rosso M.-N."/>
            <person name="Henrissat B."/>
            <person name="Hibbett D."/>
            <person name="Martinez A.T."/>
            <person name="Grigoriev I.V."/>
        </authorList>
    </citation>
    <scope>NUCLEOTIDE SEQUENCE</scope>
    <source>
        <strain evidence="3">CIRM-BRFM 674</strain>
    </source>
</reference>
<evidence type="ECO:0000256" key="2">
    <source>
        <dbReference type="SAM" id="SignalP"/>
    </source>
</evidence>
<gene>
    <name evidence="3" type="ORF">BDN70DRAFT_926860</name>
</gene>
<proteinExistence type="predicted"/>
<keyword evidence="1" id="KW-0812">Transmembrane</keyword>
<organism evidence="3 4">
    <name type="scientific">Pholiota conissans</name>
    <dbReference type="NCBI Taxonomy" id="109636"/>
    <lineage>
        <taxon>Eukaryota</taxon>
        <taxon>Fungi</taxon>
        <taxon>Dikarya</taxon>
        <taxon>Basidiomycota</taxon>
        <taxon>Agaricomycotina</taxon>
        <taxon>Agaricomycetes</taxon>
        <taxon>Agaricomycetidae</taxon>
        <taxon>Agaricales</taxon>
        <taxon>Agaricineae</taxon>
        <taxon>Strophariaceae</taxon>
        <taxon>Pholiota</taxon>
    </lineage>
</organism>
<dbReference type="AlphaFoldDB" id="A0A9P5ZFL0"/>
<protein>
    <submittedName>
        <fullName evidence="3">Uncharacterized protein</fullName>
    </submittedName>
</protein>
<keyword evidence="4" id="KW-1185">Reference proteome</keyword>
<feature type="transmembrane region" description="Helical" evidence="1">
    <location>
        <begin position="146"/>
        <end position="165"/>
    </location>
</feature>
<evidence type="ECO:0000313" key="4">
    <source>
        <dbReference type="Proteomes" id="UP000807469"/>
    </source>
</evidence>
<keyword evidence="1" id="KW-0472">Membrane</keyword>
<name>A0A9P5ZFL0_9AGAR</name>